<dbReference type="GO" id="GO:0000272">
    <property type="term" value="P:polysaccharide catabolic process"/>
    <property type="evidence" value="ECO:0007669"/>
    <property type="project" value="UniProtKB-KW"/>
</dbReference>
<feature type="domain" description="Chitin-binding type-3" evidence="6">
    <location>
        <begin position="113"/>
        <end position="159"/>
    </location>
</feature>
<dbReference type="GO" id="GO:0005576">
    <property type="term" value="C:extracellular region"/>
    <property type="evidence" value="ECO:0007669"/>
    <property type="project" value="InterPro"/>
</dbReference>
<proteinExistence type="predicted"/>
<protein>
    <submittedName>
        <fullName evidence="7">Prepilin-type N-terminal cleavage/methylation domain-containing protein</fullName>
    </submittedName>
</protein>
<accession>A0A1X7HFF6</accession>
<evidence type="ECO:0000259" key="6">
    <source>
        <dbReference type="SMART" id="SM00495"/>
    </source>
</evidence>
<comment type="subcellular location">
    <subcellularLocation>
        <location evidence="1">Cell surface</location>
    </subcellularLocation>
</comment>
<dbReference type="CDD" id="cd12214">
    <property type="entry name" value="ChiA1_BD"/>
    <property type="match status" value="1"/>
</dbReference>
<dbReference type="Proteomes" id="UP000192940">
    <property type="component" value="Chromosome I"/>
</dbReference>
<dbReference type="Pfam" id="PF02839">
    <property type="entry name" value="CBM_5_12"/>
    <property type="match status" value="1"/>
</dbReference>
<dbReference type="SUPFAM" id="SSF54523">
    <property type="entry name" value="Pili subunits"/>
    <property type="match status" value="1"/>
</dbReference>
<keyword evidence="8" id="KW-1185">Reference proteome</keyword>
<keyword evidence="4" id="KW-0119">Carbohydrate metabolism</keyword>
<evidence type="ECO:0000313" key="8">
    <source>
        <dbReference type="Proteomes" id="UP000192940"/>
    </source>
</evidence>
<dbReference type="EMBL" id="LT840184">
    <property type="protein sequence ID" value="SMF84834.1"/>
    <property type="molecule type" value="Genomic_DNA"/>
</dbReference>
<evidence type="ECO:0000256" key="1">
    <source>
        <dbReference type="ARBA" id="ARBA00004241"/>
    </source>
</evidence>
<dbReference type="GO" id="GO:0030420">
    <property type="term" value="P:establishment of competence for transformation"/>
    <property type="evidence" value="ECO:0007669"/>
    <property type="project" value="UniProtKB-KW"/>
</dbReference>
<dbReference type="PROSITE" id="PS00409">
    <property type="entry name" value="PROKAR_NTER_METHYL"/>
    <property type="match status" value="1"/>
</dbReference>
<keyword evidence="2" id="KW-0378">Hydrolase</keyword>
<name>A0A1X7HFF6_9BACL</name>
<keyword evidence="3" id="KW-0178">Competence</keyword>
<dbReference type="Gene3D" id="2.10.10.20">
    <property type="entry name" value="Carbohydrate-binding module superfamily 5/12"/>
    <property type="match status" value="1"/>
</dbReference>
<dbReference type="AlphaFoldDB" id="A0A1X7HFF6"/>
<dbReference type="SMART" id="SM00495">
    <property type="entry name" value="ChtBD3"/>
    <property type="match status" value="1"/>
</dbReference>
<gene>
    <name evidence="7" type="ORF">SAMN05661091_2709</name>
</gene>
<evidence type="ECO:0000256" key="3">
    <source>
        <dbReference type="ARBA" id="ARBA00023287"/>
    </source>
</evidence>
<evidence type="ECO:0000256" key="4">
    <source>
        <dbReference type="ARBA" id="ARBA00023326"/>
    </source>
</evidence>
<reference evidence="7 8" key="1">
    <citation type="submission" date="2017-04" db="EMBL/GenBank/DDBJ databases">
        <authorList>
            <person name="Afonso C.L."/>
            <person name="Miller P.J."/>
            <person name="Scott M.A."/>
            <person name="Spackman E."/>
            <person name="Goraichik I."/>
            <person name="Dimitrov K.M."/>
            <person name="Suarez D.L."/>
            <person name="Swayne D.E."/>
        </authorList>
    </citation>
    <scope>NUCLEOTIDE SEQUENCE [LARGE SCALE GENOMIC DNA]</scope>
    <source>
        <strain evidence="7 8">N3/975</strain>
    </source>
</reference>
<evidence type="ECO:0000256" key="2">
    <source>
        <dbReference type="ARBA" id="ARBA00022801"/>
    </source>
</evidence>
<organism evidence="7 8">
    <name type="scientific">Paenibacillus uliginis N3/975</name>
    <dbReference type="NCBI Taxonomy" id="1313296"/>
    <lineage>
        <taxon>Bacteria</taxon>
        <taxon>Bacillati</taxon>
        <taxon>Bacillota</taxon>
        <taxon>Bacilli</taxon>
        <taxon>Bacillales</taxon>
        <taxon>Paenibacillaceae</taxon>
        <taxon>Paenibacillus</taxon>
    </lineage>
</organism>
<dbReference type="InterPro" id="IPR045584">
    <property type="entry name" value="Pilin-like"/>
</dbReference>
<dbReference type="InterPro" id="IPR012902">
    <property type="entry name" value="N_methyl_site"/>
</dbReference>
<evidence type="ECO:0000256" key="5">
    <source>
        <dbReference type="SAM" id="Phobius"/>
    </source>
</evidence>
<dbReference type="GO" id="GO:0009986">
    <property type="term" value="C:cell surface"/>
    <property type="evidence" value="ECO:0007669"/>
    <property type="project" value="UniProtKB-SubCell"/>
</dbReference>
<dbReference type="InterPro" id="IPR036573">
    <property type="entry name" value="CBM_sf_5/12"/>
</dbReference>
<keyword evidence="5" id="KW-0812">Transmembrane</keyword>
<dbReference type="STRING" id="1313296.SAMN05661091_2709"/>
<dbReference type="SUPFAM" id="SSF51055">
    <property type="entry name" value="Carbohydrate binding domain"/>
    <property type="match status" value="1"/>
</dbReference>
<dbReference type="InterPro" id="IPR003610">
    <property type="entry name" value="CBM5/12"/>
</dbReference>
<dbReference type="Pfam" id="PF07963">
    <property type="entry name" value="N_methyl"/>
    <property type="match status" value="1"/>
</dbReference>
<keyword evidence="5" id="KW-0472">Membrane</keyword>
<dbReference type="GO" id="GO:0030246">
    <property type="term" value="F:carbohydrate binding"/>
    <property type="evidence" value="ECO:0007669"/>
    <property type="project" value="InterPro"/>
</dbReference>
<dbReference type="GO" id="GO:0004553">
    <property type="term" value="F:hydrolase activity, hydrolyzing O-glycosyl compounds"/>
    <property type="evidence" value="ECO:0007669"/>
    <property type="project" value="InterPro"/>
</dbReference>
<sequence>MYRGGDRLNALRQNKGFTLIEVLISFVLLAILATVTLSLFSQGFQSITKFGNRSESMHLTRKDIEQATSGTDGNLTINKVSGAGAPITINGETVNKQITGASGSSLDLFIATPPQWAATVDYTLNDQVRYKGKNYKCLRPHTSSISNAPDMEGFYWTDI</sequence>
<dbReference type="NCBIfam" id="TIGR02532">
    <property type="entry name" value="IV_pilin_GFxxxE"/>
    <property type="match status" value="1"/>
</dbReference>
<keyword evidence="5" id="KW-1133">Transmembrane helix</keyword>
<keyword evidence="4" id="KW-0624">Polysaccharide degradation</keyword>
<feature type="transmembrane region" description="Helical" evidence="5">
    <location>
        <begin position="20"/>
        <end position="40"/>
    </location>
</feature>
<evidence type="ECO:0000313" key="7">
    <source>
        <dbReference type="EMBL" id="SMF84834.1"/>
    </source>
</evidence>